<sequence length="118" mass="13694">MTLVILFIIGITIASVKYGRYGASRMVVFVEIIFAIGMPVCLFYLYKIWFPSYYGGFITGLGALFVASMMIFVNIICIYPLTNYLRSKLQNKRMTCYIYFPLMLLSGLSQYMWLVWLN</sequence>
<proteinExistence type="predicted"/>
<dbReference type="AlphaFoldDB" id="A0A1V4HDL4"/>
<dbReference type="STRING" id="1469647.BC351_33820"/>
<keyword evidence="1" id="KW-0812">Transmembrane</keyword>
<reference evidence="3" key="1">
    <citation type="submission" date="2016-07" db="EMBL/GenBank/DDBJ databases">
        <authorList>
            <person name="Florea S."/>
            <person name="Webb J.S."/>
            <person name="Jaromczyk J."/>
            <person name="Schardl C.L."/>
        </authorList>
    </citation>
    <scope>NUCLEOTIDE SEQUENCE [LARGE SCALE GENOMIC DNA]</scope>
    <source>
        <strain evidence="3">CY1</strain>
    </source>
</reference>
<dbReference type="Proteomes" id="UP000190626">
    <property type="component" value="Unassembled WGS sequence"/>
</dbReference>
<accession>A0A1V4HDL4</accession>
<comment type="caution">
    <text evidence="2">The sequence shown here is derived from an EMBL/GenBank/DDBJ whole genome shotgun (WGS) entry which is preliminary data.</text>
</comment>
<organism evidence="2 3">
    <name type="scientific">Paenibacillus ferrarius</name>
    <dbReference type="NCBI Taxonomy" id="1469647"/>
    <lineage>
        <taxon>Bacteria</taxon>
        <taxon>Bacillati</taxon>
        <taxon>Bacillota</taxon>
        <taxon>Bacilli</taxon>
        <taxon>Bacillales</taxon>
        <taxon>Paenibacillaceae</taxon>
        <taxon>Paenibacillus</taxon>
    </lineage>
</organism>
<feature type="transmembrane region" description="Helical" evidence="1">
    <location>
        <begin position="26"/>
        <end position="46"/>
    </location>
</feature>
<feature type="transmembrane region" description="Helical" evidence="1">
    <location>
        <begin position="52"/>
        <end position="82"/>
    </location>
</feature>
<protein>
    <submittedName>
        <fullName evidence="2">Uncharacterized protein</fullName>
    </submittedName>
</protein>
<evidence type="ECO:0000313" key="2">
    <source>
        <dbReference type="EMBL" id="OPH51964.1"/>
    </source>
</evidence>
<name>A0A1V4HDL4_9BACL</name>
<dbReference type="EMBL" id="MBTG01000028">
    <property type="protein sequence ID" value="OPH51964.1"/>
    <property type="molecule type" value="Genomic_DNA"/>
</dbReference>
<keyword evidence="1" id="KW-1133">Transmembrane helix</keyword>
<keyword evidence="3" id="KW-1185">Reference proteome</keyword>
<evidence type="ECO:0000256" key="1">
    <source>
        <dbReference type="SAM" id="Phobius"/>
    </source>
</evidence>
<keyword evidence="1" id="KW-0472">Membrane</keyword>
<feature type="transmembrane region" description="Helical" evidence="1">
    <location>
        <begin position="94"/>
        <end position="116"/>
    </location>
</feature>
<gene>
    <name evidence="2" type="ORF">BC351_33820</name>
</gene>
<evidence type="ECO:0000313" key="3">
    <source>
        <dbReference type="Proteomes" id="UP000190626"/>
    </source>
</evidence>